<protein>
    <submittedName>
        <fullName evidence="1">Uncharacterized protein</fullName>
    </submittedName>
</protein>
<evidence type="ECO:0000313" key="2">
    <source>
        <dbReference type="Proteomes" id="UP000076510"/>
    </source>
</evidence>
<dbReference type="AlphaFoldDB" id="A0A161TEI5"/>
<dbReference type="EMBL" id="LQQY01000004">
    <property type="protein sequence ID" value="KZE52523.1"/>
    <property type="molecule type" value="Genomic_DNA"/>
</dbReference>
<accession>A0A161TEI5</accession>
<dbReference type="OrthoDB" id="2935556at2"/>
<dbReference type="RefSeq" id="WP_063190575.1">
    <property type="nucleotide sequence ID" value="NZ_CP047095.1"/>
</dbReference>
<dbReference type="Proteomes" id="UP000076510">
    <property type="component" value="Unassembled WGS sequence"/>
</dbReference>
<organism evidence="1 2">
    <name type="scientific">Rossellomorea marisflavi</name>
    <dbReference type="NCBI Taxonomy" id="189381"/>
    <lineage>
        <taxon>Bacteria</taxon>
        <taxon>Bacillati</taxon>
        <taxon>Bacillota</taxon>
        <taxon>Bacilli</taxon>
        <taxon>Bacillales</taxon>
        <taxon>Bacillaceae</taxon>
        <taxon>Rossellomorea</taxon>
    </lineage>
</organism>
<name>A0A161TEI5_9BACI</name>
<sequence length="150" mass="17039">MHVEEVRKHLHAFKYDAGQGVIQKLDLEKEERLLNRMADLEPCDECESGLMELGEEYKRLRARLPELEKADFRSHRKVLNKLLNHVHKVHKVVPQNYYIGVFMPLGLTFGMLIGLGFLENMVYGFTLGISIGIAIGAGLDAKSKKDGLTF</sequence>
<reference evidence="2" key="1">
    <citation type="submission" date="2016-01" db="EMBL/GenBank/DDBJ databases">
        <title>Whole genome sequencing of Bhargavaea cecembensis T14.</title>
        <authorList>
            <person name="Hong K.W."/>
        </authorList>
    </citation>
    <scope>NUCLEOTIDE SEQUENCE [LARGE SCALE GENOMIC DNA]</scope>
    <source>
        <strain evidence="2">M19</strain>
    </source>
</reference>
<comment type="caution">
    <text evidence="1">The sequence shown here is derived from an EMBL/GenBank/DDBJ whole genome shotgun (WGS) entry which is preliminary data.</text>
</comment>
<evidence type="ECO:0000313" key="1">
    <source>
        <dbReference type="EMBL" id="KZE52523.1"/>
    </source>
</evidence>
<proteinExistence type="predicted"/>
<gene>
    <name evidence="1" type="ORF">AV649_12335</name>
</gene>